<dbReference type="GO" id="GO:0000729">
    <property type="term" value="P:DNA double-strand break processing"/>
    <property type="evidence" value="ECO:0007669"/>
    <property type="project" value="TreeGrafter"/>
</dbReference>
<keyword evidence="2" id="KW-1185">Reference proteome</keyword>
<dbReference type="OrthoDB" id="616263at2759"/>
<dbReference type="GO" id="GO:0046975">
    <property type="term" value="F:histone H3K36 methyltransferase activity"/>
    <property type="evidence" value="ECO:0007669"/>
    <property type="project" value="TreeGrafter"/>
</dbReference>
<dbReference type="InterPro" id="IPR052709">
    <property type="entry name" value="Transposase-MT_Hybrid"/>
</dbReference>
<dbReference type="EMBL" id="BGZK01006910">
    <property type="protein sequence ID" value="GBP01284.1"/>
    <property type="molecule type" value="Genomic_DNA"/>
</dbReference>
<dbReference type="GO" id="GO:0003697">
    <property type="term" value="F:single-stranded DNA binding"/>
    <property type="evidence" value="ECO:0007669"/>
    <property type="project" value="TreeGrafter"/>
</dbReference>
<dbReference type="GO" id="GO:0035861">
    <property type="term" value="C:site of double-strand break"/>
    <property type="evidence" value="ECO:0007669"/>
    <property type="project" value="TreeGrafter"/>
</dbReference>
<organism evidence="1 2">
    <name type="scientific">Eumeta variegata</name>
    <name type="common">Bagworm moth</name>
    <name type="synonym">Eumeta japonica</name>
    <dbReference type="NCBI Taxonomy" id="151549"/>
    <lineage>
        <taxon>Eukaryota</taxon>
        <taxon>Metazoa</taxon>
        <taxon>Ecdysozoa</taxon>
        <taxon>Arthropoda</taxon>
        <taxon>Hexapoda</taxon>
        <taxon>Insecta</taxon>
        <taxon>Pterygota</taxon>
        <taxon>Neoptera</taxon>
        <taxon>Endopterygota</taxon>
        <taxon>Lepidoptera</taxon>
        <taxon>Glossata</taxon>
        <taxon>Ditrysia</taxon>
        <taxon>Tineoidea</taxon>
        <taxon>Psychidae</taxon>
        <taxon>Oiketicinae</taxon>
        <taxon>Eumeta</taxon>
    </lineage>
</organism>
<keyword evidence="1" id="KW-0808">Transferase</keyword>
<evidence type="ECO:0000313" key="1">
    <source>
        <dbReference type="EMBL" id="GBP01284.1"/>
    </source>
</evidence>
<dbReference type="Gene3D" id="3.30.420.10">
    <property type="entry name" value="Ribonuclease H-like superfamily/Ribonuclease H"/>
    <property type="match status" value="1"/>
</dbReference>
<dbReference type="GO" id="GO:0003690">
    <property type="term" value="F:double-stranded DNA binding"/>
    <property type="evidence" value="ECO:0007669"/>
    <property type="project" value="TreeGrafter"/>
</dbReference>
<dbReference type="AlphaFoldDB" id="A0A4C1SGY9"/>
<dbReference type="GO" id="GO:0005634">
    <property type="term" value="C:nucleus"/>
    <property type="evidence" value="ECO:0007669"/>
    <property type="project" value="TreeGrafter"/>
</dbReference>
<dbReference type="PANTHER" id="PTHR46060">
    <property type="entry name" value="MARINER MOS1 TRANSPOSASE-LIKE PROTEIN"/>
    <property type="match status" value="1"/>
</dbReference>
<dbReference type="GO" id="GO:0000014">
    <property type="term" value="F:single-stranded DNA endodeoxyribonuclease activity"/>
    <property type="evidence" value="ECO:0007669"/>
    <property type="project" value="TreeGrafter"/>
</dbReference>
<dbReference type="GO" id="GO:0044547">
    <property type="term" value="F:DNA topoisomerase binding"/>
    <property type="evidence" value="ECO:0007669"/>
    <property type="project" value="TreeGrafter"/>
</dbReference>
<dbReference type="GO" id="GO:0031297">
    <property type="term" value="P:replication fork processing"/>
    <property type="evidence" value="ECO:0007669"/>
    <property type="project" value="TreeGrafter"/>
</dbReference>
<accession>A0A4C1SGY9</accession>
<dbReference type="GO" id="GO:0032259">
    <property type="term" value="P:methylation"/>
    <property type="evidence" value="ECO:0007669"/>
    <property type="project" value="UniProtKB-KW"/>
</dbReference>
<keyword evidence="1" id="KW-0489">Methyltransferase</keyword>
<dbReference type="InterPro" id="IPR036397">
    <property type="entry name" value="RNaseH_sf"/>
</dbReference>
<name>A0A4C1SGY9_EUMVA</name>
<dbReference type="GO" id="GO:0000793">
    <property type="term" value="C:condensed chromosome"/>
    <property type="evidence" value="ECO:0007669"/>
    <property type="project" value="TreeGrafter"/>
</dbReference>
<comment type="caution">
    <text evidence="1">The sequence shown here is derived from an EMBL/GenBank/DDBJ whole genome shotgun (WGS) entry which is preliminary data.</text>
</comment>
<sequence length="105" mass="12189">MSKINLALIDLSRIRSVLILDNMGQDIDDIAEDLGIDHKTVLTHLKKAGYTQKNLDTWILHELTKINVMNRVLICDSLLKRNVTEPFLKRLITDDERWISYDNNV</sequence>
<reference evidence="1 2" key="1">
    <citation type="journal article" date="2019" name="Commun. Biol.">
        <title>The bagworm genome reveals a unique fibroin gene that provides high tensile strength.</title>
        <authorList>
            <person name="Kono N."/>
            <person name="Nakamura H."/>
            <person name="Ohtoshi R."/>
            <person name="Tomita M."/>
            <person name="Numata K."/>
            <person name="Arakawa K."/>
        </authorList>
    </citation>
    <scope>NUCLEOTIDE SEQUENCE [LARGE SCALE GENOMIC DNA]</scope>
</reference>
<proteinExistence type="predicted"/>
<gene>
    <name evidence="1" type="primary">SETMAR</name>
    <name evidence="1" type="ORF">EVAR_72198_1</name>
</gene>
<dbReference type="GO" id="GO:0042800">
    <property type="term" value="F:histone H3K4 methyltransferase activity"/>
    <property type="evidence" value="ECO:0007669"/>
    <property type="project" value="TreeGrafter"/>
</dbReference>
<dbReference type="GO" id="GO:0015074">
    <property type="term" value="P:DNA integration"/>
    <property type="evidence" value="ECO:0007669"/>
    <property type="project" value="TreeGrafter"/>
</dbReference>
<evidence type="ECO:0000313" key="2">
    <source>
        <dbReference type="Proteomes" id="UP000299102"/>
    </source>
</evidence>
<dbReference type="Proteomes" id="UP000299102">
    <property type="component" value="Unassembled WGS sequence"/>
</dbReference>
<dbReference type="PANTHER" id="PTHR46060:SF2">
    <property type="entry name" value="HISTONE-LYSINE N-METHYLTRANSFERASE SETMAR"/>
    <property type="match status" value="1"/>
</dbReference>
<dbReference type="GO" id="GO:0006303">
    <property type="term" value="P:double-strand break repair via nonhomologous end joining"/>
    <property type="evidence" value="ECO:0007669"/>
    <property type="project" value="TreeGrafter"/>
</dbReference>
<protein>
    <submittedName>
        <fullName evidence="1">Histone-lysine N-methyltransferase SETMAR</fullName>
    </submittedName>
</protein>
<dbReference type="GO" id="GO:0044774">
    <property type="term" value="P:mitotic DNA integrity checkpoint signaling"/>
    <property type="evidence" value="ECO:0007669"/>
    <property type="project" value="TreeGrafter"/>
</dbReference>